<comment type="caution">
    <text evidence="1">The sequence shown here is derived from an EMBL/GenBank/DDBJ whole genome shotgun (WGS) entry which is preliminary data.</text>
</comment>
<dbReference type="Gene3D" id="3.40.50.720">
    <property type="entry name" value="NAD(P)-binding Rossmann-like Domain"/>
    <property type="match status" value="1"/>
</dbReference>
<sequence length="183" mass="20861">MTHVLIIGGTGMLVEVSRWLAEQEGYKISIVGRNPVPMNRLVDNLNAKTKITPLLVDYTNSTVFREMLSWTIQQNGPIDLVVAWVHSIGENTLNIVKDEVSKDGHKWCLFHIIGSSSDLSEVKKEIAIPENCSYYQIQLGFILEKDHSRWLTHEEISDGVIEAIKNKRERKIIGVIDPWDKRP</sequence>
<protein>
    <submittedName>
        <fullName evidence="1">Short-chain dehydrogenase</fullName>
    </submittedName>
</protein>
<dbReference type="NCBIfam" id="NF006168">
    <property type="entry name" value="PRK08309.1"/>
    <property type="match status" value="1"/>
</dbReference>
<keyword evidence="2" id="KW-1185">Reference proteome</keyword>
<name>A0A7Y0KAW8_9BACI</name>
<dbReference type="RefSeq" id="WP_169188806.1">
    <property type="nucleotide sequence ID" value="NZ_JABBPK010000001.1"/>
</dbReference>
<proteinExistence type="predicted"/>
<evidence type="ECO:0000313" key="2">
    <source>
        <dbReference type="Proteomes" id="UP000588491"/>
    </source>
</evidence>
<accession>A0A7Y0KAW8</accession>
<evidence type="ECO:0000313" key="1">
    <source>
        <dbReference type="EMBL" id="NMO78345.1"/>
    </source>
</evidence>
<organism evidence="1 2">
    <name type="scientific">Niallia alba</name>
    <dbReference type="NCBI Taxonomy" id="2729105"/>
    <lineage>
        <taxon>Bacteria</taxon>
        <taxon>Bacillati</taxon>
        <taxon>Bacillota</taxon>
        <taxon>Bacilli</taxon>
        <taxon>Bacillales</taxon>
        <taxon>Bacillaceae</taxon>
        <taxon>Niallia</taxon>
    </lineage>
</organism>
<gene>
    <name evidence="1" type="ORF">HHU08_15270</name>
</gene>
<reference evidence="1 2" key="1">
    <citation type="submission" date="2020-04" db="EMBL/GenBank/DDBJ databases">
        <title>Bacillus sp. UniB3 isolated from commercial digestive syrup.</title>
        <authorList>
            <person name="Thorat V."/>
            <person name="Kirdat K."/>
            <person name="Tiwarekar B."/>
            <person name="Yadav A."/>
        </authorList>
    </citation>
    <scope>NUCLEOTIDE SEQUENCE [LARGE SCALE GENOMIC DNA]</scope>
    <source>
        <strain evidence="1 2">UniB3</strain>
    </source>
</reference>
<dbReference type="EMBL" id="JABBPK010000001">
    <property type="protein sequence ID" value="NMO78345.1"/>
    <property type="molecule type" value="Genomic_DNA"/>
</dbReference>
<dbReference type="InterPro" id="IPR036291">
    <property type="entry name" value="NAD(P)-bd_dom_sf"/>
</dbReference>
<dbReference type="Proteomes" id="UP000588491">
    <property type="component" value="Unassembled WGS sequence"/>
</dbReference>
<dbReference type="SUPFAM" id="SSF51735">
    <property type="entry name" value="NAD(P)-binding Rossmann-fold domains"/>
    <property type="match status" value="1"/>
</dbReference>
<dbReference type="AlphaFoldDB" id="A0A7Y0KAW8"/>